<name>A0A6J4N799_9BACT</name>
<feature type="chain" id="PRO_5026683381" description="Lipoprotein" evidence="1">
    <location>
        <begin position="24"/>
        <end position="182"/>
    </location>
</feature>
<sequence>MSKFFCLAILLIYAAGCSSSSNVAPSSNVAAVNVKNAETNSIVNQSVASAVNQTSANAEVPVNANKIVIQNSAISKDNVRNWDAKKEGVKENTPIAGKIEAATTAAPDNSEVLSRMNAKGEPVETRVFKKHRVLTKVERTDLNNQSIKVHLKNGKVVNLPEGTVENFLTASADDILKAVGEN</sequence>
<evidence type="ECO:0000256" key="1">
    <source>
        <dbReference type="SAM" id="SignalP"/>
    </source>
</evidence>
<dbReference type="AlphaFoldDB" id="A0A6J4N799"/>
<evidence type="ECO:0008006" key="3">
    <source>
        <dbReference type="Google" id="ProtNLM"/>
    </source>
</evidence>
<keyword evidence="1" id="KW-0732">Signal</keyword>
<accession>A0A6J4N799</accession>
<evidence type="ECO:0000313" key="2">
    <source>
        <dbReference type="EMBL" id="CAA9379664.1"/>
    </source>
</evidence>
<proteinExistence type="predicted"/>
<protein>
    <recommendedName>
        <fullName evidence="3">Lipoprotein</fullName>
    </recommendedName>
</protein>
<organism evidence="2">
    <name type="scientific">uncultured Pyrinomonadaceae bacterium</name>
    <dbReference type="NCBI Taxonomy" id="2283094"/>
    <lineage>
        <taxon>Bacteria</taxon>
        <taxon>Pseudomonadati</taxon>
        <taxon>Acidobacteriota</taxon>
        <taxon>Blastocatellia</taxon>
        <taxon>Blastocatellales</taxon>
        <taxon>Pyrinomonadaceae</taxon>
        <taxon>environmental samples</taxon>
    </lineage>
</organism>
<reference evidence="2" key="1">
    <citation type="submission" date="2020-02" db="EMBL/GenBank/DDBJ databases">
        <authorList>
            <person name="Meier V. D."/>
        </authorList>
    </citation>
    <scope>NUCLEOTIDE SEQUENCE</scope>
    <source>
        <strain evidence="2">AVDCRST_MAG74</strain>
    </source>
</reference>
<dbReference type="EMBL" id="CADCUR010000021">
    <property type="protein sequence ID" value="CAA9379664.1"/>
    <property type="molecule type" value="Genomic_DNA"/>
</dbReference>
<feature type="signal peptide" evidence="1">
    <location>
        <begin position="1"/>
        <end position="23"/>
    </location>
</feature>
<gene>
    <name evidence="2" type="ORF">AVDCRST_MAG74-270</name>
</gene>